<dbReference type="Pfam" id="PF11067">
    <property type="entry name" value="DUF2868"/>
    <property type="match status" value="1"/>
</dbReference>
<reference evidence="3" key="1">
    <citation type="submission" date="2016-10" db="EMBL/GenBank/DDBJ databases">
        <authorList>
            <person name="Varghese N."/>
            <person name="Submissions S."/>
        </authorList>
    </citation>
    <scope>NUCLEOTIDE SEQUENCE [LARGE SCALE GENOMIC DNA]</scope>
    <source>
        <strain evidence="3">CGMCC 1.12041</strain>
    </source>
</reference>
<sequence>MNEQVARNVVLVRAIESADAKHEVLSDDDRKYASRSAKELAAWQAADGKTAVTQHHFLQQRSEQILKRLGERSPAFGAFATRRLGLGGLWLALPFLALMGGAAIDRIADPHRVDLLSAPFLLIIGWNLLVYLFMAVWALIPGKRHGWAGPNLLRRLSVGKAAVPRKLPAPMADGLAAFMAEWAALSEPLTRARLSRTIHLSAACFALGAIASLYARGLLTQYVVGWESTFLDAREVHTLLSWLFVPAMSVFHFLQGFSLAEIEQLRFGRTVSAATGARWVHLYGATLLLLVVLPRLLLAGLAAWRARRLARHFALDLDQPYYRKLADSIGAGTPALLRVLPYSYTLDEARDRGLWALAASALGAQARVQLRPAAPYGVDPKEGLRDTALDDAGVTVTAALFSLAATPEKENHGAFLDYLSKHVRRGVAVLVDESPLVERIGEQPDDARLAERIALWRQFCSFHGTSATVVNLARPDKYPLELGAGLALPELR</sequence>
<feature type="transmembrane region" description="Helical" evidence="1">
    <location>
        <begin position="280"/>
        <end position="304"/>
    </location>
</feature>
<feature type="transmembrane region" description="Helical" evidence="1">
    <location>
        <begin position="116"/>
        <end position="140"/>
    </location>
</feature>
<dbReference type="RefSeq" id="WP_091877368.1">
    <property type="nucleotide sequence ID" value="NZ_FOLD01000048.1"/>
</dbReference>
<dbReference type="EMBL" id="FOLD01000048">
    <property type="protein sequence ID" value="SFD94940.1"/>
    <property type="molecule type" value="Genomic_DNA"/>
</dbReference>
<proteinExistence type="predicted"/>
<keyword evidence="1" id="KW-0472">Membrane</keyword>
<organism evidence="2 3">
    <name type="scientific">Massilia yuzhufengensis</name>
    <dbReference type="NCBI Taxonomy" id="1164594"/>
    <lineage>
        <taxon>Bacteria</taxon>
        <taxon>Pseudomonadati</taxon>
        <taxon>Pseudomonadota</taxon>
        <taxon>Betaproteobacteria</taxon>
        <taxon>Burkholderiales</taxon>
        <taxon>Oxalobacteraceae</taxon>
        <taxon>Telluria group</taxon>
        <taxon>Massilia</taxon>
    </lineage>
</organism>
<feature type="transmembrane region" description="Helical" evidence="1">
    <location>
        <begin position="84"/>
        <end position="104"/>
    </location>
</feature>
<dbReference type="InterPro" id="IPR021296">
    <property type="entry name" value="DUF2868"/>
</dbReference>
<dbReference type="STRING" id="1164594.SAMN05216204_14815"/>
<accession>A0A1I1WPB9</accession>
<evidence type="ECO:0000313" key="3">
    <source>
        <dbReference type="Proteomes" id="UP000198639"/>
    </source>
</evidence>
<keyword evidence="3" id="KW-1185">Reference proteome</keyword>
<feature type="transmembrane region" description="Helical" evidence="1">
    <location>
        <begin position="198"/>
        <end position="219"/>
    </location>
</feature>
<protein>
    <recommendedName>
        <fullName evidence="4">DUF2868 domain-containing protein</fullName>
    </recommendedName>
</protein>
<dbReference type="Proteomes" id="UP000198639">
    <property type="component" value="Unassembled WGS sequence"/>
</dbReference>
<dbReference type="OrthoDB" id="4998316at2"/>
<evidence type="ECO:0000313" key="2">
    <source>
        <dbReference type="EMBL" id="SFD94940.1"/>
    </source>
</evidence>
<feature type="transmembrane region" description="Helical" evidence="1">
    <location>
        <begin position="239"/>
        <end position="260"/>
    </location>
</feature>
<evidence type="ECO:0000256" key="1">
    <source>
        <dbReference type="SAM" id="Phobius"/>
    </source>
</evidence>
<gene>
    <name evidence="2" type="ORF">SAMN05216204_14815</name>
</gene>
<name>A0A1I1WPB9_9BURK</name>
<keyword evidence="1" id="KW-0812">Transmembrane</keyword>
<dbReference type="AlphaFoldDB" id="A0A1I1WPB9"/>
<keyword evidence="1" id="KW-1133">Transmembrane helix</keyword>
<evidence type="ECO:0008006" key="4">
    <source>
        <dbReference type="Google" id="ProtNLM"/>
    </source>
</evidence>